<sequence length="112" mass="11853">MPSTTAAGMPWFVTMKKPSDSQALPMASTTLRRSGPLSFLRSMSGIPAPDSLSTLARSGRSPTGLMWLDGTFPICATRSVRRGLEMAGAMLYYVPWGCGRSIDLGAAVLAVV</sequence>
<evidence type="ECO:0000313" key="1">
    <source>
        <dbReference type="EMBL" id="ACR36588.1"/>
    </source>
</evidence>
<organism evidence="1">
    <name type="scientific">Zea mays</name>
    <name type="common">Maize</name>
    <dbReference type="NCBI Taxonomy" id="4577"/>
    <lineage>
        <taxon>Eukaryota</taxon>
        <taxon>Viridiplantae</taxon>
        <taxon>Streptophyta</taxon>
        <taxon>Embryophyta</taxon>
        <taxon>Tracheophyta</taxon>
        <taxon>Spermatophyta</taxon>
        <taxon>Magnoliopsida</taxon>
        <taxon>Liliopsida</taxon>
        <taxon>Poales</taxon>
        <taxon>Poaceae</taxon>
        <taxon>PACMAD clade</taxon>
        <taxon>Panicoideae</taxon>
        <taxon>Andropogonodae</taxon>
        <taxon>Andropogoneae</taxon>
        <taxon>Tripsacinae</taxon>
        <taxon>Zea</taxon>
    </lineage>
</organism>
<name>C4J5Y8_MAIZE</name>
<accession>C4J5Y8</accession>
<dbReference type="EMBL" id="BT086235">
    <property type="protein sequence ID" value="ACR36588.1"/>
    <property type="molecule type" value="mRNA"/>
</dbReference>
<reference evidence="1" key="1">
    <citation type="journal article" date="2009" name="PLoS Genet.">
        <title>Sequencing, mapping, and analysis of 27,455 maize full-length cDNAs.</title>
        <authorList>
            <person name="Soderlund C."/>
            <person name="Descour A."/>
            <person name="Kudrna D."/>
            <person name="Bomhoff M."/>
            <person name="Boyd L."/>
            <person name="Currie J."/>
            <person name="Angelova A."/>
            <person name="Collura K."/>
            <person name="Wissotski M."/>
            <person name="Ashley E."/>
            <person name="Morrow D."/>
            <person name="Fernandes J."/>
            <person name="Walbot V."/>
            <person name="Yu Y."/>
        </authorList>
    </citation>
    <scope>NUCLEOTIDE SEQUENCE</scope>
    <source>
        <strain evidence="1">B73</strain>
    </source>
</reference>
<reference evidence="1" key="2">
    <citation type="submission" date="2012-06" db="EMBL/GenBank/DDBJ databases">
        <authorList>
            <person name="Yu Y."/>
            <person name="Currie J."/>
            <person name="Lomeli R."/>
            <person name="Angelova A."/>
            <person name="Collura K."/>
            <person name="Wissotski M."/>
            <person name="Campos D."/>
            <person name="Kudrna D."/>
            <person name="Golser W."/>
            <person name="Ashely E."/>
            <person name="Descour A."/>
            <person name="Fernandes J."/>
            <person name="Soderlund C."/>
            <person name="Walbot V."/>
        </authorList>
    </citation>
    <scope>NUCLEOTIDE SEQUENCE</scope>
    <source>
        <strain evidence="1">B73</strain>
    </source>
</reference>
<proteinExistence type="evidence at transcript level"/>
<dbReference type="AlphaFoldDB" id="C4J5Y8"/>
<protein>
    <submittedName>
        <fullName evidence="1">Uncharacterized protein</fullName>
    </submittedName>
</protein>